<proteinExistence type="predicted"/>
<dbReference type="Pfam" id="PF19077">
    <property type="entry name" value="Big_13"/>
    <property type="match status" value="11"/>
</dbReference>
<dbReference type="OrthoDB" id="8481600at2"/>
<feature type="domain" description="Bacterial Ig-like" evidence="3">
    <location>
        <begin position="312"/>
        <end position="404"/>
    </location>
</feature>
<dbReference type="RefSeq" id="WP_024522462.1">
    <property type="nucleotide sequence ID" value="NZ_CP065626.1"/>
</dbReference>
<feature type="domain" description="Bacterial Ig-like" evidence="3">
    <location>
        <begin position="1003"/>
        <end position="1084"/>
    </location>
</feature>
<accession>A0A376DBV4</accession>
<feature type="domain" description="Bacterial Ig-like" evidence="3">
    <location>
        <begin position="1384"/>
        <end position="1463"/>
    </location>
</feature>
<feature type="region of interest" description="Disordered" evidence="2">
    <location>
        <begin position="162"/>
        <end position="209"/>
    </location>
</feature>
<evidence type="ECO:0000256" key="2">
    <source>
        <dbReference type="SAM" id="MobiDB-lite"/>
    </source>
</evidence>
<reference evidence="4 5" key="1">
    <citation type="submission" date="2018-06" db="EMBL/GenBank/DDBJ databases">
        <authorList>
            <consortium name="Pathogen Informatics"/>
            <person name="Doyle S."/>
        </authorList>
    </citation>
    <scope>NUCLEOTIDE SEQUENCE [LARGE SCALE GENOMIC DNA]</scope>
    <source>
        <strain evidence="4 5">NCTC12121</strain>
    </source>
</reference>
<feature type="domain" description="Bacterial Ig-like" evidence="3">
    <location>
        <begin position="1088"/>
        <end position="1177"/>
    </location>
</feature>
<feature type="coiled-coil region" evidence="1">
    <location>
        <begin position="112"/>
        <end position="146"/>
    </location>
</feature>
<feature type="domain" description="Bacterial Ig-like" evidence="3">
    <location>
        <begin position="1279"/>
        <end position="1370"/>
    </location>
</feature>
<evidence type="ECO:0000313" key="4">
    <source>
        <dbReference type="EMBL" id="STC86562.1"/>
    </source>
</evidence>
<feature type="domain" description="Bacterial Ig-like" evidence="3">
    <location>
        <begin position="603"/>
        <end position="694"/>
    </location>
</feature>
<dbReference type="NCBIfam" id="NF033510">
    <property type="entry name" value="Ca_tandemer"/>
    <property type="match status" value="12"/>
</dbReference>
<feature type="domain" description="Bacterial Ig-like" evidence="3">
    <location>
        <begin position="416"/>
        <end position="488"/>
    </location>
</feature>
<evidence type="ECO:0000313" key="5">
    <source>
        <dbReference type="Proteomes" id="UP000255248"/>
    </source>
</evidence>
<feature type="domain" description="Bacterial Ig-like" evidence="3">
    <location>
        <begin position="1181"/>
        <end position="1274"/>
    </location>
</feature>
<evidence type="ECO:0000259" key="3">
    <source>
        <dbReference type="Pfam" id="PF19077"/>
    </source>
</evidence>
<feature type="compositionally biased region" description="Pro residues" evidence="2">
    <location>
        <begin position="166"/>
        <end position="175"/>
    </location>
</feature>
<feature type="domain" description="Bacterial Ig-like" evidence="3">
    <location>
        <begin position="218"/>
        <end position="308"/>
    </location>
</feature>
<dbReference type="InterPro" id="IPR044016">
    <property type="entry name" value="Big_13"/>
</dbReference>
<organism evidence="4 5">
    <name type="scientific">Edwardsiella hoshinae</name>
    <dbReference type="NCBI Taxonomy" id="93378"/>
    <lineage>
        <taxon>Bacteria</taxon>
        <taxon>Pseudomonadati</taxon>
        <taxon>Pseudomonadota</taxon>
        <taxon>Gammaproteobacteria</taxon>
        <taxon>Enterobacterales</taxon>
        <taxon>Hafniaceae</taxon>
        <taxon>Edwardsiella</taxon>
    </lineage>
</organism>
<dbReference type="InterPro" id="IPR013783">
    <property type="entry name" value="Ig-like_fold"/>
</dbReference>
<dbReference type="EMBL" id="UFXZ01000001">
    <property type="protein sequence ID" value="STC86562.1"/>
    <property type="molecule type" value="Genomic_DNA"/>
</dbReference>
<evidence type="ECO:0000256" key="1">
    <source>
        <dbReference type="SAM" id="Coils"/>
    </source>
</evidence>
<dbReference type="Gene3D" id="2.60.40.10">
    <property type="entry name" value="Immunoglobulins"/>
    <property type="match status" value="14"/>
</dbReference>
<name>A0A376DBV4_9GAMM</name>
<feature type="domain" description="Bacterial Ig-like" evidence="3">
    <location>
        <begin position="894"/>
        <end position="987"/>
    </location>
</feature>
<gene>
    <name evidence="4" type="ORF">NCTC12121_01191</name>
</gene>
<feature type="domain" description="Bacterial Ig-like" evidence="3">
    <location>
        <begin position="508"/>
        <end position="598"/>
    </location>
</feature>
<keyword evidence="1" id="KW-0175">Coiled coil</keyword>
<dbReference type="Proteomes" id="UP000255248">
    <property type="component" value="Unassembled WGS sequence"/>
</dbReference>
<protein>
    <submittedName>
        <fullName evidence="4">Carbohydrate-binding module 48 (Isoamylase N-terminal domain)</fullName>
    </submittedName>
</protein>
<sequence length="1591" mass="164999">MKSINVNNFDSENIRVEKLKVSGFDVIVTDTQGERIRIVDGLPDILTGTLKLLNSDGQGIETTAIVNSIDASKLGLDVAVLGSLLDGNDVESAVDAAAGTSADPTTSDNAQERAQAEKLAALLAENKQLREQLSESEKQAAHEEKVQLQVEKSTLCANETLVEPQTPEPAPPPGTAPAKKKKPLDDGGGGSSSPANEPPSPTGNGQHEVTLGQHVPLTAALSANSDTGIVGDNITRVTSPLFSGTTAPFAQLTLTIGSATYSTTADAQGNWSIAVTHDLAEGGNSYTVSAADSAGNSTTINGVVVIDTVAQTITATLDGQSDSGVQGDFITHDTTPTLTGTAEAGAAMTLVINGTTYTFNADASGNWHFTLPSALAEGKYDYTVNASDVAGNHTSYSGALTIDTSAPALTSKLDLSNTLYGDNVIGNSQPIFSGTAEAGSTITLSIADATYTLIVNPDGQWSFSVPVALANKEWPYTISATDSAGNQTVIHDQVIIQNKDAVAQIGVTAGLDTSTDSGTLGDNITSNPRPILTGTSVANAVILLTLAGVTYTTTTDSHGNWSIDFANDFVDGVHDYSVTATAPDGTMGLYSGSFTIDTIAPSIAVNLEAQSDSGIVGDEITNVKQPVLTGLTEPYATVVITIDGSAYQTTANSAGEWSIAITHALSEGQNDYTVTITDVAGNNASATGSITLDTEVAPLTGIKFSDGYGGRYSSTYTPTIEGWGEAGATLNIAIGSRSYTITIPESRKWFFYVPAGFIQAGNTTQYITFKETDAAGNTTSTTIKFHFITDKPDISADIAAGSDTGIIGDKTTSDTSPMLSGRVTSPALTPSQLAQSKVALTIDGITYSGIAVNSNGSWSFTLPVTLSPGYSYNYTVSVTDFVGNTNSYTSYVTINTLSGKLDAVSITGENSMTETADASPTLSGSATAGSTLTLYINNHSYHVPVTALGTWTFKVPDALGNGKYTFTLVEKTAAGVTNTFNGHFIVDSKTPDVLTAEVLAPASGSNNVVNHPDVTLQGKTEALALVTILIGGITYQTSADANGNWSYTFDNGAFAINSTINYQVTASDAAGNKTTINGSFMIDTIDVSADLAINSNSGNPHDNITNVSLPTFAGNTAANAEISLVINGEKYTTTADSNGKWSITLDSTLPDNTYHYAVSATLGDKVNYAAGEVVIDTSALPPTLNLATDSDSGVIGDYITNVTTPTLTGISEPNAKVMLTLNGITHTITAGNDGSWSFVVPTPLTEGDNAYSIGIIDSAGNTSSAVTGHITLDTLPPNASATLRPADDSGNVGDDITNVATPTLTGSTEPGATVTLVINNYTYATRADEHGTWSLTISDALPNGNNTYTITVSDIAGNQATTSGHLVIDTIAPEVEDITVANADHSDITDTSIPIFSGTASETEVKITISFAGDEQKYDVTLNPDGSWHYQHNTPFPLGSHEYTLEISDIAGNSSTTSGTFEVVSNISTPSQPEESTSPVELAGVAEAHAQIEITLDEAIYRTQADQNGNWSLLTAPYPAGDYEYCLKMTNAAGEISEETNAIKLVPDDSAPLVSVSNSAPAVSTDHGEAAVLSLLASETAFEVSSHDEPM</sequence>